<dbReference type="InterPro" id="IPR001539">
    <property type="entry name" value="Peptidase_U32"/>
</dbReference>
<organism evidence="1">
    <name type="scientific">human gut metagenome</name>
    <dbReference type="NCBI Taxonomy" id="408170"/>
    <lineage>
        <taxon>unclassified sequences</taxon>
        <taxon>metagenomes</taxon>
        <taxon>organismal metagenomes</taxon>
    </lineage>
</organism>
<dbReference type="InterPro" id="IPR051454">
    <property type="entry name" value="RNA/ubiquinone_mod_enzymes"/>
</dbReference>
<comment type="caution">
    <text evidence="1">The sequence shown here is derived from an EMBL/GenBank/DDBJ whole genome shotgun (WGS) entry which is preliminary data.</text>
</comment>
<dbReference type="AlphaFoldDB" id="W1XVZ7"/>
<feature type="non-terminal residue" evidence="1">
    <location>
        <position position="1"/>
    </location>
</feature>
<proteinExistence type="predicted"/>
<sequence>SPKDLNYSEYMNELVAAGVTSFKVEGRMKKVSYVRQVIGTYRHILDTAHIDSTDADALASGFNRGFSTDYLTD</sequence>
<dbReference type="EMBL" id="AZMM01012483">
    <property type="protein sequence ID" value="ETJ33069.1"/>
    <property type="molecule type" value="Genomic_DNA"/>
</dbReference>
<accession>W1XVZ7</accession>
<dbReference type="PANTHER" id="PTHR30217">
    <property type="entry name" value="PEPTIDASE U32 FAMILY"/>
    <property type="match status" value="1"/>
</dbReference>
<dbReference type="Pfam" id="PF01136">
    <property type="entry name" value="Peptidase_U32"/>
    <property type="match status" value="1"/>
</dbReference>
<dbReference type="PANTHER" id="PTHR30217:SF10">
    <property type="entry name" value="23S RRNA 5-HYDROXYCYTIDINE C2501 SYNTHASE"/>
    <property type="match status" value="1"/>
</dbReference>
<protein>
    <submittedName>
        <fullName evidence="1">Peptidase U32</fullName>
    </submittedName>
</protein>
<evidence type="ECO:0000313" key="1">
    <source>
        <dbReference type="EMBL" id="ETJ33069.1"/>
    </source>
</evidence>
<reference evidence="1" key="1">
    <citation type="submission" date="2013-12" db="EMBL/GenBank/DDBJ databases">
        <title>A Varibaculum cambriense genome reconstructed from a premature infant gut community with otherwise low bacterial novelty that shifts toward anaerobic metabolism during the third week of life.</title>
        <authorList>
            <person name="Brown C.T."/>
            <person name="Sharon I."/>
            <person name="Thomas B.C."/>
            <person name="Castelle C.J."/>
            <person name="Morowitz M.J."/>
            <person name="Banfield J.F."/>
        </authorList>
    </citation>
    <scope>NUCLEOTIDE SEQUENCE</scope>
</reference>
<name>W1XVZ7_9ZZZZ</name>
<feature type="non-terminal residue" evidence="1">
    <location>
        <position position="73"/>
    </location>
</feature>
<gene>
    <name evidence="1" type="ORF">Q604_UNBC12483G0001</name>
</gene>